<evidence type="ECO:0000256" key="1">
    <source>
        <dbReference type="SAM" id="Coils"/>
    </source>
</evidence>
<name>A0A3A3FU23_9BURK</name>
<evidence type="ECO:0000313" key="3">
    <source>
        <dbReference type="Proteomes" id="UP000265955"/>
    </source>
</evidence>
<keyword evidence="3" id="KW-1185">Reference proteome</keyword>
<gene>
    <name evidence="2" type="ORF">D3871_11350</name>
</gene>
<dbReference type="AlphaFoldDB" id="A0A3A3FU23"/>
<proteinExistence type="predicted"/>
<dbReference type="SUPFAM" id="SSF161270">
    <property type="entry name" value="PspA lactotransferrin-binding region"/>
    <property type="match status" value="1"/>
</dbReference>
<dbReference type="Proteomes" id="UP000265955">
    <property type="component" value="Unassembled WGS sequence"/>
</dbReference>
<dbReference type="RefSeq" id="WP_119768986.1">
    <property type="nucleotide sequence ID" value="NZ_QYUO01000001.1"/>
</dbReference>
<sequence length="102" mass="11794">MSNTYINFNTTLAELINIIELDPNATTRERALIERMDGRKDEVEEKEAEIDRLEGRVSELEKEVNEMEDDMSTLETERDALKDTVNELECELEQLKTAQSEA</sequence>
<organism evidence="2 3">
    <name type="scientific">Noviherbaspirillum saxi</name>
    <dbReference type="NCBI Taxonomy" id="2320863"/>
    <lineage>
        <taxon>Bacteria</taxon>
        <taxon>Pseudomonadati</taxon>
        <taxon>Pseudomonadota</taxon>
        <taxon>Betaproteobacteria</taxon>
        <taxon>Burkholderiales</taxon>
        <taxon>Oxalobacteraceae</taxon>
        <taxon>Noviherbaspirillum</taxon>
    </lineage>
</organism>
<protein>
    <submittedName>
        <fullName evidence="2">Uncharacterized protein</fullName>
    </submittedName>
</protein>
<keyword evidence="1" id="KW-0175">Coiled coil</keyword>
<dbReference type="EMBL" id="QYUO01000001">
    <property type="protein sequence ID" value="RJF99040.1"/>
    <property type="molecule type" value="Genomic_DNA"/>
</dbReference>
<accession>A0A3A3FU23</accession>
<reference evidence="3" key="1">
    <citation type="submission" date="2018-09" db="EMBL/GenBank/DDBJ databases">
        <authorList>
            <person name="Zhu H."/>
        </authorList>
    </citation>
    <scope>NUCLEOTIDE SEQUENCE [LARGE SCALE GENOMIC DNA]</scope>
    <source>
        <strain evidence="3">K1R23-30</strain>
    </source>
</reference>
<dbReference type="Gene3D" id="1.20.5.340">
    <property type="match status" value="1"/>
</dbReference>
<feature type="coiled-coil region" evidence="1">
    <location>
        <begin position="36"/>
        <end position="101"/>
    </location>
</feature>
<evidence type="ECO:0000313" key="2">
    <source>
        <dbReference type="EMBL" id="RJF99040.1"/>
    </source>
</evidence>
<comment type="caution">
    <text evidence="2">The sequence shown here is derived from an EMBL/GenBank/DDBJ whole genome shotgun (WGS) entry which is preliminary data.</text>
</comment>